<feature type="binding site" evidence="4">
    <location>
        <position position="208"/>
    </location>
    <ligand>
        <name>pyridoxal 5'-phosphate</name>
        <dbReference type="ChEBI" id="CHEBI:597326"/>
    </ligand>
</feature>
<dbReference type="GO" id="GO:0019441">
    <property type="term" value="P:L-tryptophan catabolic process to kynurenine"/>
    <property type="evidence" value="ECO:0007669"/>
    <property type="project" value="TreeGrafter"/>
</dbReference>
<dbReference type="GO" id="GO:0030429">
    <property type="term" value="F:kynureninase activity"/>
    <property type="evidence" value="ECO:0007669"/>
    <property type="project" value="UniProtKB-UniRule"/>
</dbReference>
<feature type="modified residue" description="N6-(pyridoxal phosphate)lysine" evidence="4">
    <location>
        <position position="234"/>
    </location>
</feature>
<proteinExistence type="inferred from homology"/>
<dbReference type="EC" id="3.7.1.3" evidence="4 5"/>
<evidence type="ECO:0000256" key="1">
    <source>
        <dbReference type="ARBA" id="ARBA00022642"/>
    </source>
</evidence>
<dbReference type="GO" id="GO:0097053">
    <property type="term" value="P:L-kynurenine catabolic process"/>
    <property type="evidence" value="ECO:0007669"/>
    <property type="project" value="UniProtKB-UniRule"/>
</dbReference>
<feature type="binding site" evidence="4">
    <location>
        <position position="262"/>
    </location>
    <ligand>
        <name>pyridoxal 5'-phosphate</name>
        <dbReference type="ChEBI" id="CHEBI:597326"/>
    </ligand>
</feature>
<comment type="subunit">
    <text evidence="4 6">Homodimer.</text>
</comment>
<name>A0A926NCY3_9BACL</name>
<evidence type="ECO:0000256" key="5">
    <source>
        <dbReference type="NCBIfam" id="TIGR01814"/>
    </source>
</evidence>
<dbReference type="InterPro" id="IPR015421">
    <property type="entry name" value="PyrdxlP-dep_Trfase_major"/>
</dbReference>
<evidence type="ECO:0000256" key="4">
    <source>
        <dbReference type="HAMAP-Rule" id="MF_01970"/>
    </source>
</evidence>
<comment type="pathway">
    <text evidence="4 6">Amino-acid degradation; L-kynurenine degradation; L-alanine and anthranilate from L-kynurenine: step 1/1.</text>
</comment>
<feature type="binding site" evidence="4">
    <location>
        <position position="99"/>
    </location>
    <ligand>
        <name>pyridoxal 5'-phosphate</name>
        <dbReference type="ChEBI" id="CHEBI:597326"/>
    </ligand>
</feature>
<dbReference type="PANTHER" id="PTHR14084:SF0">
    <property type="entry name" value="KYNURENINASE"/>
    <property type="match status" value="1"/>
</dbReference>
<dbReference type="InterPro" id="IPR015424">
    <property type="entry name" value="PyrdxlP-dep_Trfase"/>
</dbReference>
<comment type="catalytic activity">
    <reaction evidence="4 6">
        <text>L-kynurenine + H2O = anthranilate + L-alanine + H(+)</text>
        <dbReference type="Rhea" id="RHEA:16813"/>
        <dbReference type="ChEBI" id="CHEBI:15377"/>
        <dbReference type="ChEBI" id="CHEBI:15378"/>
        <dbReference type="ChEBI" id="CHEBI:16567"/>
        <dbReference type="ChEBI" id="CHEBI:57959"/>
        <dbReference type="ChEBI" id="CHEBI:57972"/>
        <dbReference type="EC" id="3.7.1.3"/>
    </reaction>
</comment>
<comment type="pathway">
    <text evidence="4 6">Cofactor biosynthesis; NAD(+) biosynthesis; quinolinate from L-kynurenine: step 2/3.</text>
</comment>
<keyword evidence="8" id="KW-1185">Reference proteome</keyword>
<keyword evidence="2 4" id="KW-0378">Hydrolase</keyword>
<protein>
    <recommendedName>
        <fullName evidence="4 5">Kynureninase</fullName>
        <ecNumber evidence="4 5">3.7.1.3</ecNumber>
    </recommendedName>
    <alternativeName>
        <fullName evidence="4">L-kynurenine hydrolase</fullName>
    </alternativeName>
</protein>
<comment type="caution">
    <text evidence="7">The sequence shown here is derived from an EMBL/GenBank/DDBJ whole genome shotgun (WGS) entry which is preliminary data.</text>
</comment>
<evidence type="ECO:0000256" key="2">
    <source>
        <dbReference type="ARBA" id="ARBA00022801"/>
    </source>
</evidence>
<dbReference type="SUPFAM" id="SSF53383">
    <property type="entry name" value="PLP-dependent transferases"/>
    <property type="match status" value="1"/>
</dbReference>
<evidence type="ECO:0000313" key="7">
    <source>
        <dbReference type="EMBL" id="MBD1373085.1"/>
    </source>
</evidence>
<dbReference type="GO" id="GO:0009435">
    <property type="term" value="P:NAD+ biosynthetic process"/>
    <property type="evidence" value="ECO:0007669"/>
    <property type="project" value="UniProtKB-UniRule"/>
</dbReference>
<feature type="binding site" evidence="4">
    <location>
        <position position="211"/>
    </location>
    <ligand>
        <name>pyridoxal 5'-phosphate</name>
        <dbReference type="ChEBI" id="CHEBI:597326"/>
    </ligand>
</feature>
<feature type="binding site" evidence="4">
    <location>
        <position position="290"/>
    </location>
    <ligand>
        <name>pyridoxal 5'-phosphate</name>
        <dbReference type="ChEBI" id="CHEBI:597326"/>
    </ligand>
</feature>
<comment type="catalytic activity">
    <reaction evidence="6">
        <text>3-hydroxy-L-kynurenine + H2O = 3-hydroxyanthranilate + L-alanine + H(+)</text>
        <dbReference type="Rhea" id="RHEA:25143"/>
        <dbReference type="ChEBI" id="CHEBI:15377"/>
        <dbReference type="ChEBI" id="CHEBI:15378"/>
        <dbReference type="ChEBI" id="CHEBI:36559"/>
        <dbReference type="ChEBI" id="CHEBI:57972"/>
        <dbReference type="ChEBI" id="CHEBI:58125"/>
        <dbReference type="EC" id="3.7.1.3"/>
    </reaction>
</comment>
<dbReference type="GO" id="GO:0030170">
    <property type="term" value="F:pyridoxal phosphate binding"/>
    <property type="evidence" value="ECO:0007669"/>
    <property type="project" value="UniProtKB-UniRule"/>
</dbReference>
<evidence type="ECO:0000256" key="3">
    <source>
        <dbReference type="ARBA" id="ARBA00022898"/>
    </source>
</evidence>
<dbReference type="PIRSF" id="PIRSF038800">
    <property type="entry name" value="KYNU"/>
    <property type="match status" value="1"/>
</dbReference>
<comment type="cofactor">
    <cofactor evidence="4 6">
        <name>pyridoxal 5'-phosphate</name>
        <dbReference type="ChEBI" id="CHEBI:597326"/>
    </cofactor>
</comment>
<dbReference type="EMBL" id="JACXAH010000016">
    <property type="protein sequence ID" value="MBD1373085.1"/>
    <property type="molecule type" value="Genomic_DNA"/>
</dbReference>
<gene>
    <name evidence="4 7" type="primary">kynU</name>
    <name evidence="7" type="ORF">IC620_12045</name>
</gene>
<dbReference type="GO" id="GO:0043420">
    <property type="term" value="P:anthranilate metabolic process"/>
    <property type="evidence" value="ECO:0007669"/>
    <property type="project" value="TreeGrafter"/>
</dbReference>
<dbReference type="InterPro" id="IPR010111">
    <property type="entry name" value="Kynureninase"/>
</dbReference>
<dbReference type="GO" id="GO:0019805">
    <property type="term" value="P:quinolinate biosynthetic process"/>
    <property type="evidence" value="ECO:0007669"/>
    <property type="project" value="UniProtKB-UniRule"/>
</dbReference>
<feature type="binding site" evidence="4">
    <location>
        <begin position="127"/>
        <end position="130"/>
    </location>
    <ligand>
        <name>pyridoxal 5'-phosphate</name>
        <dbReference type="ChEBI" id="CHEBI:597326"/>
    </ligand>
</feature>
<comment type="function">
    <text evidence="4 6">Catalyzes the cleavage of L-kynurenine (L-Kyn) and L-3-hydroxykynurenine (L-3OHKyn) into anthranilic acid (AA) and 3-hydroxyanthranilic acid (3-OHAA), respectively.</text>
</comment>
<feature type="binding site" evidence="4">
    <location>
        <position position="233"/>
    </location>
    <ligand>
        <name>pyridoxal 5'-phosphate</name>
        <dbReference type="ChEBI" id="CHEBI:597326"/>
    </ligand>
</feature>
<dbReference type="InterPro" id="IPR015422">
    <property type="entry name" value="PyrdxlP-dep_Trfase_small"/>
</dbReference>
<comment type="caution">
    <text evidence="4">Lacks conserved residue(s) required for the propagation of feature annotation.</text>
</comment>
<dbReference type="RefSeq" id="WP_191138761.1">
    <property type="nucleotide sequence ID" value="NZ_JACXAG020000001.1"/>
</dbReference>
<evidence type="ECO:0000313" key="8">
    <source>
        <dbReference type="Proteomes" id="UP000661691"/>
    </source>
</evidence>
<dbReference type="HAMAP" id="MF_01970">
    <property type="entry name" value="Kynureninase"/>
    <property type="match status" value="1"/>
</dbReference>
<dbReference type="Proteomes" id="UP000661691">
    <property type="component" value="Unassembled WGS sequence"/>
</dbReference>
<keyword evidence="1 4" id="KW-0662">Pyridine nucleotide biosynthesis</keyword>
<feature type="binding site" evidence="4">
    <location>
        <position position="100"/>
    </location>
    <ligand>
        <name>pyridoxal 5'-phosphate</name>
        <dbReference type="ChEBI" id="CHEBI:597326"/>
    </ligand>
</feature>
<dbReference type="PANTHER" id="PTHR14084">
    <property type="entry name" value="KYNURENINASE"/>
    <property type="match status" value="1"/>
</dbReference>
<dbReference type="NCBIfam" id="TIGR01814">
    <property type="entry name" value="kynureninase"/>
    <property type="match status" value="1"/>
</dbReference>
<dbReference type="Gene3D" id="3.40.640.10">
    <property type="entry name" value="Type I PLP-dependent aspartate aminotransferase-like (Major domain)"/>
    <property type="match status" value="1"/>
</dbReference>
<dbReference type="Gene3D" id="3.90.1150.10">
    <property type="entry name" value="Aspartate Aminotransferase, domain 1"/>
    <property type="match status" value="1"/>
</dbReference>
<comment type="similarity">
    <text evidence="4 6">Belongs to the kynureninase family.</text>
</comment>
<sequence length="423" mass="47771">MRTMKELALQMDQTDPLACYRDEFYIKEKLLYLNGNSLGLMSKRAESTVLEVLDSWKQYGIDGWTQGKREWYTLSEKLGRKMAELVGAKPNEVIVTGSTTVNIHQLIASFYQPQARRYKIITDTLNFPSDIYALQSQVKLHGYDPEDALIQIESHDGLLIEEADIIAAMEDDVALIFLPSVYYRSGQLIDVAGITREAHKRGIKVGIDACHSAGVIPHAFHDWHVDFAVWCTYKYLNSGPGGVAALFVHEQHHGLEPGLAGWFGSDKEKQFDMLHQFEPASDVGAFQIGTPHILSLAPLMGSLEHFSEVGITNLRKKSLSLTEYMMDLIEERLVGHGFKIVNPRDKARRGGHVCLEHPDAARICKALKANEVVPDYRSPNMIRLAPIPLYTSYFDVYDAISRLKQIMDDQVYLQYPNQRDVVA</sequence>
<keyword evidence="3 4" id="KW-0663">Pyridoxal phosphate</keyword>
<organism evidence="7 8">
    <name type="scientific">Polycladospora coralii</name>
    <dbReference type="NCBI Taxonomy" id="2771432"/>
    <lineage>
        <taxon>Bacteria</taxon>
        <taxon>Bacillati</taxon>
        <taxon>Bacillota</taxon>
        <taxon>Bacilli</taxon>
        <taxon>Bacillales</taxon>
        <taxon>Thermoactinomycetaceae</taxon>
        <taxon>Polycladospora</taxon>
    </lineage>
</organism>
<dbReference type="AlphaFoldDB" id="A0A926NCY3"/>
<evidence type="ECO:0000256" key="6">
    <source>
        <dbReference type="PIRNR" id="PIRNR038800"/>
    </source>
</evidence>
<dbReference type="Pfam" id="PF22580">
    <property type="entry name" value="KYNU_C"/>
    <property type="match status" value="1"/>
</dbReference>
<reference evidence="7" key="1">
    <citation type="submission" date="2020-09" db="EMBL/GenBank/DDBJ databases">
        <title>A novel bacterium of genus Hazenella, isolated from South China Sea.</title>
        <authorList>
            <person name="Huang H."/>
            <person name="Mo K."/>
            <person name="Hu Y."/>
        </authorList>
    </citation>
    <scope>NUCLEOTIDE SEQUENCE</scope>
    <source>
        <strain evidence="7">IB182357</strain>
    </source>
</reference>
<dbReference type="GO" id="GO:0005737">
    <property type="term" value="C:cytoplasm"/>
    <property type="evidence" value="ECO:0007669"/>
    <property type="project" value="UniProtKB-UniRule"/>
</dbReference>
<accession>A0A926NCY3</accession>